<keyword evidence="3" id="KW-1185">Reference proteome</keyword>
<dbReference type="Proteomes" id="UP000735302">
    <property type="component" value="Unassembled WGS sequence"/>
</dbReference>
<reference evidence="2 3" key="1">
    <citation type="journal article" date="2021" name="Elife">
        <title>Chloroplast acquisition without the gene transfer in kleptoplastic sea slugs, Plakobranchus ocellatus.</title>
        <authorList>
            <person name="Maeda T."/>
            <person name="Takahashi S."/>
            <person name="Yoshida T."/>
            <person name="Shimamura S."/>
            <person name="Takaki Y."/>
            <person name="Nagai Y."/>
            <person name="Toyoda A."/>
            <person name="Suzuki Y."/>
            <person name="Arimoto A."/>
            <person name="Ishii H."/>
            <person name="Satoh N."/>
            <person name="Nishiyama T."/>
            <person name="Hasebe M."/>
            <person name="Maruyama T."/>
            <person name="Minagawa J."/>
            <person name="Obokata J."/>
            <person name="Shigenobu S."/>
        </authorList>
    </citation>
    <scope>NUCLEOTIDE SEQUENCE [LARGE SCALE GENOMIC DNA]</scope>
</reference>
<feature type="region of interest" description="Disordered" evidence="1">
    <location>
        <begin position="99"/>
        <end position="152"/>
    </location>
</feature>
<evidence type="ECO:0000313" key="3">
    <source>
        <dbReference type="Proteomes" id="UP000735302"/>
    </source>
</evidence>
<feature type="compositionally biased region" description="Basic and acidic residues" evidence="1">
    <location>
        <begin position="126"/>
        <end position="152"/>
    </location>
</feature>
<evidence type="ECO:0000256" key="1">
    <source>
        <dbReference type="SAM" id="MobiDB-lite"/>
    </source>
</evidence>
<accession>A0AAV3Y187</accession>
<sequence>MRERLTGRKSLYKVRFLYIASPQQGDFNKVYFRPGRRKRRSNPRQKGLCRYRGGLASHCAIDATPLCTTKLRERCNENEKLKSGESENLEWKEIDRMLGRRKKRKRPREIQKGRSINKDGAGQGRAEYKDSDKQMEQTGKHIDKKYEQKRQS</sequence>
<dbReference type="AlphaFoldDB" id="A0AAV3Y187"/>
<evidence type="ECO:0000313" key="2">
    <source>
        <dbReference type="EMBL" id="GFN76664.1"/>
    </source>
</evidence>
<proteinExistence type="predicted"/>
<organism evidence="2 3">
    <name type="scientific">Plakobranchus ocellatus</name>
    <dbReference type="NCBI Taxonomy" id="259542"/>
    <lineage>
        <taxon>Eukaryota</taxon>
        <taxon>Metazoa</taxon>
        <taxon>Spiralia</taxon>
        <taxon>Lophotrochozoa</taxon>
        <taxon>Mollusca</taxon>
        <taxon>Gastropoda</taxon>
        <taxon>Heterobranchia</taxon>
        <taxon>Euthyneura</taxon>
        <taxon>Panpulmonata</taxon>
        <taxon>Sacoglossa</taxon>
        <taxon>Placobranchoidea</taxon>
        <taxon>Plakobranchidae</taxon>
        <taxon>Plakobranchus</taxon>
    </lineage>
</organism>
<gene>
    <name evidence="2" type="ORF">PoB_000317000</name>
</gene>
<dbReference type="EMBL" id="BLXT01000403">
    <property type="protein sequence ID" value="GFN76664.1"/>
    <property type="molecule type" value="Genomic_DNA"/>
</dbReference>
<comment type="caution">
    <text evidence="2">The sequence shown here is derived from an EMBL/GenBank/DDBJ whole genome shotgun (WGS) entry which is preliminary data.</text>
</comment>
<protein>
    <submittedName>
        <fullName evidence="2">Uncharacterized protein</fullName>
    </submittedName>
</protein>
<name>A0AAV3Y187_9GAST</name>